<dbReference type="AlphaFoldDB" id="A0A2P5D3N6"/>
<organism evidence="2 3">
    <name type="scientific">Trema orientale</name>
    <name type="common">Charcoal tree</name>
    <name type="synonym">Celtis orientalis</name>
    <dbReference type="NCBI Taxonomy" id="63057"/>
    <lineage>
        <taxon>Eukaryota</taxon>
        <taxon>Viridiplantae</taxon>
        <taxon>Streptophyta</taxon>
        <taxon>Embryophyta</taxon>
        <taxon>Tracheophyta</taxon>
        <taxon>Spermatophyta</taxon>
        <taxon>Magnoliopsida</taxon>
        <taxon>eudicotyledons</taxon>
        <taxon>Gunneridae</taxon>
        <taxon>Pentapetalae</taxon>
        <taxon>rosids</taxon>
        <taxon>fabids</taxon>
        <taxon>Rosales</taxon>
        <taxon>Cannabaceae</taxon>
        <taxon>Trema</taxon>
    </lineage>
</organism>
<protein>
    <submittedName>
        <fullName evidence="2">Uncharacterized protein</fullName>
    </submittedName>
</protein>
<name>A0A2P5D3N6_TREOI</name>
<gene>
    <name evidence="2" type="ORF">TorRG33x02_263440</name>
</gene>
<reference evidence="3" key="1">
    <citation type="submission" date="2016-06" db="EMBL/GenBank/DDBJ databases">
        <title>Parallel loss of symbiosis genes in relatives of nitrogen-fixing non-legume Parasponia.</title>
        <authorList>
            <person name="Van Velzen R."/>
            <person name="Holmer R."/>
            <person name="Bu F."/>
            <person name="Rutten L."/>
            <person name="Van Zeijl A."/>
            <person name="Liu W."/>
            <person name="Santuari L."/>
            <person name="Cao Q."/>
            <person name="Sharma T."/>
            <person name="Shen D."/>
            <person name="Roswanjaya Y."/>
            <person name="Wardhani T."/>
            <person name="Kalhor M.S."/>
            <person name="Jansen J."/>
            <person name="Van den Hoogen J."/>
            <person name="Gungor B."/>
            <person name="Hartog M."/>
            <person name="Hontelez J."/>
            <person name="Verver J."/>
            <person name="Yang W.-C."/>
            <person name="Schijlen E."/>
            <person name="Repin R."/>
            <person name="Schilthuizen M."/>
            <person name="Schranz E."/>
            <person name="Heidstra R."/>
            <person name="Miyata K."/>
            <person name="Fedorova E."/>
            <person name="Kohlen W."/>
            <person name="Bisseling T."/>
            <person name="Smit S."/>
            <person name="Geurts R."/>
        </authorList>
    </citation>
    <scope>NUCLEOTIDE SEQUENCE [LARGE SCALE GENOMIC DNA]</scope>
    <source>
        <strain evidence="3">cv. RG33-2</strain>
    </source>
</reference>
<accession>A0A2P5D3N6</accession>
<comment type="caution">
    <text evidence="2">The sequence shown here is derived from an EMBL/GenBank/DDBJ whole genome shotgun (WGS) entry which is preliminary data.</text>
</comment>
<feature type="compositionally biased region" description="Polar residues" evidence="1">
    <location>
        <begin position="65"/>
        <end position="77"/>
    </location>
</feature>
<evidence type="ECO:0000256" key="1">
    <source>
        <dbReference type="SAM" id="MobiDB-lite"/>
    </source>
</evidence>
<dbReference type="Proteomes" id="UP000237000">
    <property type="component" value="Unassembled WGS sequence"/>
</dbReference>
<evidence type="ECO:0000313" key="3">
    <source>
        <dbReference type="Proteomes" id="UP000237000"/>
    </source>
</evidence>
<feature type="region of interest" description="Disordered" evidence="1">
    <location>
        <begin position="1"/>
        <end position="25"/>
    </location>
</feature>
<dbReference type="EMBL" id="JXTC01000300">
    <property type="protein sequence ID" value="PON67909.1"/>
    <property type="molecule type" value="Genomic_DNA"/>
</dbReference>
<proteinExistence type="predicted"/>
<feature type="region of interest" description="Disordered" evidence="1">
    <location>
        <begin position="57"/>
        <end position="81"/>
    </location>
</feature>
<sequence>MKITYKPSPSSLNTDPKDDKGSNVSPLKVYFYGRAKRNQTSGQDEINLLTRYVGGEDSLGGDNPSFLQSSEGAMSSNGEEDLSIAVDSVVIEDQ</sequence>
<dbReference type="InParanoid" id="A0A2P5D3N6"/>
<keyword evidence="3" id="KW-1185">Reference proteome</keyword>
<evidence type="ECO:0000313" key="2">
    <source>
        <dbReference type="EMBL" id="PON67909.1"/>
    </source>
</evidence>